<dbReference type="Gene3D" id="1.10.287.110">
    <property type="entry name" value="DnaJ domain"/>
    <property type="match status" value="1"/>
</dbReference>
<dbReference type="EnsemblMetazoa" id="XM_020001522.1">
    <property type="protein sequence ID" value="XP_019857081.1"/>
    <property type="gene ID" value="LOC100634331"/>
</dbReference>
<feature type="transmembrane region" description="Helical" evidence="10">
    <location>
        <begin position="12"/>
        <end position="33"/>
    </location>
</feature>
<evidence type="ECO:0000256" key="2">
    <source>
        <dbReference type="ARBA" id="ARBA00022448"/>
    </source>
</evidence>
<feature type="compositionally biased region" description="Acidic residues" evidence="9">
    <location>
        <begin position="575"/>
        <end position="592"/>
    </location>
</feature>
<dbReference type="GO" id="GO:0006620">
    <property type="term" value="P:post-translational protein targeting to endoplasmic reticulum membrane"/>
    <property type="evidence" value="ECO:0007669"/>
    <property type="project" value="TreeGrafter"/>
</dbReference>
<sequence>MAQIEFDEGTGTFPYFIVLLYGVFLLVITYFLWPKSKKRDDRGSECQCGPCCQKRNKVEKRRTVDKLFKIIRYLVLLVCWLFLLWLIYWAVTQEPVGESEEWDPFKILGIDRGATVSQIKKQYRLLSMTHHPDKGGDPEVFTKIAKAYEALTQEEARENWEKYGNPDGPRAASFGIALPSWIVDKNNSLWVLGGYVLVFIVGLPIIVGSWWYKSVKYGSTNILIHTSKLYFHLLSRAKTMPVLRVLMILATAVEFSPSNQAGVKNRPSDDIYLNELVKKLEHTMRVDTREQPFCQTYVAKARLLIHAYFERIPLQDPGLKQDQDAIVKYCPFLINEMMNILTQVWLYSKYMNKPKTSRRIPEPSLDMYENIMLISQIMVQAMWRPFETLEQLPHINDRKIFYHKKHRLSSVEDFAKLRNEERRRLLKNLSDEEYQDIMIFCENFPHIEMNVETGVEDDEDTSLISAGSYVTIKVTLIRTGLLDYYGTSSRDKDSGSTHNDSNIDKDTETLSFSDKPNEGSVVKVASPTGKNKQQKIKKKNKQTKGGGAGKKKQTNTQKQKSEPVTNVKKESTDDTKEEDNEYDNEDTLDDEEREWKELQKSVKKEREQQKNLVNTSHLVHAPYFPADKHELWWVYVAQKRTKSIVIPPERVTGLIDRKEVNLKTVMERKGLYRYTVYVTSDSYMNYTVQQDITIKVHEQKEVSGKEQWKDLEKEEEEEDMIEESVTESDTDDDDNSD</sequence>
<dbReference type="STRING" id="400682.A0A1X7TXR9"/>
<dbReference type="SUPFAM" id="SSF81296">
    <property type="entry name" value="E set domains"/>
    <property type="match status" value="1"/>
</dbReference>
<evidence type="ECO:0000256" key="10">
    <source>
        <dbReference type="SAM" id="Phobius"/>
    </source>
</evidence>
<dbReference type="PRINTS" id="PR00625">
    <property type="entry name" value="JDOMAIN"/>
</dbReference>
<evidence type="ECO:0000256" key="4">
    <source>
        <dbReference type="ARBA" id="ARBA00022824"/>
    </source>
</evidence>
<reference evidence="13" key="1">
    <citation type="journal article" date="2010" name="Nature">
        <title>The Amphimedon queenslandica genome and the evolution of animal complexity.</title>
        <authorList>
            <person name="Srivastava M."/>
            <person name="Simakov O."/>
            <person name="Chapman J."/>
            <person name="Fahey B."/>
            <person name="Gauthier M.E."/>
            <person name="Mitros T."/>
            <person name="Richards G.S."/>
            <person name="Conaco C."/>
            <person name="Dacre M."/>
            <person name="Hellsten U."/>
            <person name="Larroux C."/>
            <person name="Putnam N.H."/>
            <person name="Stanke M."/>
            <person name="Adamska M."/>
            <person name="Darling A."/>
            <person name="Degnan S.M."/>
            <person name="Oakley T.H."/>
            <person name="Plachetzki D.C."/>
            <person name="Zhai Y."/>
            <person name="Adamski M."/>
            <person name="Calcino A."/>
            <person name="Cummins S.F."/>
            <person name="Goodstein D.M."/>
            <person name="Harris C."/>
            <person name="Jackson D.J."/>
            <person name="Leys S.P."/>
            <person name="Shu S."/>
            <person name="Woodcroft B.J."/>
            <person name="Vervoort M."/>
            <person name="Kosik K.S."/>
            <person name="Manning G."/>
            <person name="Degnan B.M."/>
            <person name="Rokhsar D.S."/>
        </authorList>
    </citation>
    <scope>NUCLEOTIDE SEQUENCE [LARGE SCALE GENOMIC DNA]</scope>
</reference>
<name>A0A1X7TXR9_AMPQE</name>
<evidence type="ECO:0000259" key="11">
    <source>
        <dbReference type="PROSITE" id="PS50076"/>
    </source>
</evidence>
<feature type="compositionally biased region" description="Basic residues" evidence="9">
    <location>
        <begin position="532"/>
        <end position="542"/>
    </location>
</feature>
<dbReference type="Proteomes" id="UP000007879">
    <property type="component" value="Unassembled WGS sequence"/>
</dbReference>
<keyword evidence="2" id="KW-0813">Transport</keyword>
<dbReference type="Gene3D" id="1.10.150.20">
    <property type="entry name" value="5' to 3' exonuclease, C-terminal subdomain"/>
    <property type="match status" value="1"/>
</dbReference>
<evidence type="ECO:0000256" key="5">
    <source>
        <dbReference type="ARBA" id="ARBA00022927"/>
    </source>
</evidence>
<evidence type="ECO:0000256" key="9">
    <source>
        <dbReference type="SAM" id="MobiDB-lite"/>
    </source>
</evidence>
<dbReference type="InterPro" id="IPR004179">
    <property type="entry name" value="Sec63-dom"/>
</dbReference>
<evidence type="ECO:0000256" key="7">
    <source>
        <dbReference type="ARBA" id="ARBA00023136"/>
    </source>
</evidence>
<feature type="compositionally biased region" description="Basic and acidic residues" evidence="9">
    <location>
        <begin position="489"/>
        <end position="508"/>
    </location>
</feature>
<dbReference type="InParanoid" id="A0A1X7TXR9"/>
<dbReference type="InterPro" id="IPR014756">
    <property type="entry name" value="Ig_E-set"/>
</dbReference>
<dbReference type="Gene3D" id="1.10.3380.10">
    <property type="entry name" value="Sec63 N-terminal domain-like domain"/>
    <property type="match status" value="1"/>
</dbReference>
<keyword evidence="8" id="KW-0143">Chaperone</keyword>
<organism evidence="12">
    <name type="scientific">Amphimedon queenslandica</name>
    <name type="common">Sponge</name>
    <dbReference type="NCBI Taxonomy" id="400682"/>
    <lineage>
        <taxon>Eukaryota</taxon>
        <taxon>Metazoa</taxon>
        <taxon>Porifera</taxon>
        <taxon>Demospongiae</taxon>
        <taxon>Heteroscleromorpha</taxon>
        <taxon>Haplosclerida</taxon>
        <taxon>Niphatidae</taxon>
        <taxon>Amphimedon</taxon>
    </lineage>
</organism>
<dbReference type="SUPFAM" id="SSF158702">
    <property type="entry name" value="Sec63 N-terminal domain-like"/>
    <property type="match status" value="1"/>
</dbReference>
<reference evidence="12" key="2">
    <citation type="submission" date="2017-05" db="UniProtKB">
        <authorList>
            <consortium name="EnsemblMetazoa"/>
        </authorList>
    </citation>
    <scope>IDENTIFICATION</scope>
</reference>
<dbReference type="Gene3D" id="2.60.40.150">
    <property type="entry name" value="C2 domain"/>
    <property type="match status" value="1"/>
</dbReference>
<dbReference type="SMART" id="SM00973">
    <property type="entry name" value="Sec63"/>
    <property type="match status" value="1"/>
</dbReference>
<evidence type="ECO:0000256" key="6">
    <source>
        <dbReference type="ARBA" id="ARBA00022989"/>
    </source>
</evidence>
<keyword evidence="5" id="KW-0653">Protein transport</keyword>
<dbReference type="GO" id="GO:0003723">
    <property type="term" value="F:RNA binding"/>
    <property type="evidence" value="ECO:0007669"/>
    <property type="project" value="TreeGrafter"/>
</dbReference>
<keyword evidence="4" id="KW-0256">Endoplasmic reticulum</keyword>
<evidence type="ECO:0000313" key="12">
    <source>
        <dbReference type="EnsemblMetazoa" id="Aqu2.1.20184_001"/>
    </source>
</evidence>
<feature type="domain" description="J" evidence="11">
    <location>
        <begin position="103"/>
        <end position="164"/>
    </location>
</feature>
<dbReference type="GO" id="GO:0006614">
    <property type="term" value="P:SRP-dependent cotranslational protein targeting to membrane"/>
    <property type="evidence" value="ECO:0007669"/>
    <property type="project" value="TreeGrafter"/>
</dbReference>
<dbReference type="InterPro" id="IPR036869">
    <property type="entry name" value="J_dom_sf"/>
</dbReference>
<keyword evidence="13" id="KW-1185">Reference proteome</keyword>
<dbReference type="Pfam" id="PF00226">
    <property type="entry name" value="DnaJ"/>
    <property type="match status" value="1"/>
</dbReference>
<feature type="transmembrane region" description="Helical" evidence="10">
    <location>
        <begin position="189"/>
        <end position="212"/>
    </location>
</feature>
<keyword evidence="3 10" id="KW-0812">Transmembrane</keyword>
<accession>A0A1X7TXR9</accession>
<protein>
    <recommendedName>
        <fullName evidence="11">J domain-containing protein</fullName>
    </recommendedName>
</protein>
<feature type="compositionally biased region" description="Acidic residues" evidence="9">
    <location>
        <begin position="713"/>
        <end position="737"/>
    </location>
</feature>
<dbReference type="eggNOG" id="KOG0721">
    <property type="taxonomic scope" value="Eukaryota"/>
</dbReference>
<dbReference type="PROSITE" id="PS50076">
    <property type="entry name" value="DNAJ_2"/>
    <property type="match status" value="1"/>
</dbReference>
<dbReference type="PANTHER" id="PTHR24075">
    <property type="entry name" value="SEC63 DOMAIN-CONTAINING"/>
    <property type="match status" value="1"/>
</dbReference>
<dbReference type="CDD" id="cd06257">
    <property type="entry name" value="DnaJ"/>
    <property type="match status" value="1"/>
</dbReference>
<feature type="region of interest" description="Disordered" evidence="9">
    <location>
        <begin position="704"/>
        <end position="737"/>
    </location>
</feature>
<keyword evidence="6 10" id="KW-1133">Transmembrane helix</keyword>
<keyword evidence="7 10" id="KW-0472">Membrane</keyword>
<dbReference type="OrthoDB" id="1734229at2759"/>
<proteinExistence type="predicted"/>
<dbReference type="InterPro" id="IPR035892">
    <property type="entry name" value="C2_domain_sf"/>
</dbReference>
<dbReference type="AlphaFoldDB" id="A0A1X7TXR9"/>
<dbReference type="Pfam" id="PF02889">
    <property type="entry name" value="Sec63"/>
    <property type="match status" value="1"/>
</dbReference>
<dbReference type="KEGG" id="aqu:100634331"/>
<comment type="subcellular location">
    <subcellularLocation>
        <location evidence="1">Endoplasmic reticulum membrane</location>
        <topology evidence="1">Multi-pass membrane protein</topology>
    </subcellularLocation>
</comment>
<feature type="region of interest" description="Disordered" evidence="9">
    <location>
        <begin position="487"/>
        <end position="592"/>
    </location>
</feature>
<dbReference type="GO" id="GO:0008320">
    <property type="term" value="F:protein transmembrane transporter activity"/>
    <property type="evidence" value="ECO:0007669"/>
    <property type="project" value="TreeGrafter"/>
</dbReference>
<evidence type="ECO:0000256" key="3">
    <source>
        <dbReference type="ARBA" id="ARBA00022692"/>
    </source>
</evidence>
<evidence type="ECO:0000313" key="13">
    <source>
        <dbReference type="Proteomes" id="UP000007879"/>
    </source>
</evidence>
<dbReference type="SUPFAM" id="SSF46565">
    <property type="entry name" value="Chaperone J-domain"/>
    <property type="match status" value="1"/>
</dbReference>
<dbReference type="InterPro" id="IPR001623">
    <property type="entry name" value="DnaJ_domain"/>
</dbReference>
<dbReference type="EnsemblMetazoa" id="Aqu2.1.20184_001">
    <property type="protein sequence ID" value="Aqu2.1.20184_001"/>
    <property type="gene ID" value="Aqu2.1.20184"/>
</dbReference>
<evidence type="ECO:0000256" key="8">
    <source>
        <dbReference type="ARBA" id="ARBA00023186"/>
    </source>
</evidence>
<evidence type="ECO:0000256" key="1">
    <source>
        <dbReference type="ARBA" id="ARBA00004477"/>
    </source>
</evidence>
<dbReference type="SMART" id="SM00271">
    <property type="entry name" value="DnaJ"/>
    <property type="match status" value="1"/>
</dbReference>
<feature type="transmembrane region" description="Helical" evidence="10">
    <location>
        <begin position="70"/>
        <end position="91"/>
    </location>
</feature>
<dbReference type="PANTHER" id="PTHR24075:SF0">
    <property type="entry name" value="TRANSLOCATION PROTEIN SEC63 HOMOLOG"/>
    <property type="match status" value="1"/>
</dbReference>
<dbReference type="GO" id="GO:0031207">
    <property type="term" value="C:Sec62/Sec63 complex"/>
    <property type="evidence" value="ECO:0007669"/>
    <property type="project" value="TreeGrafter"/>
</dbReference>
<gene>
    <name evidence="12" type="primary">100634331</name>
</gene>